<dbReference type="Proteomes" id="UP000054166">
    <property type="component" value="Unassembled WGS sequence"/>
</dbReference>
<organism evidence="1 2">
    <name type="scientific">Piloderma croceum (strain F 1598)</name>
    <dbReference type="NCBI Taxonomy" id="765440"/>
    <lineage>
        <taxon>Eukaryota</taxon>
        <taxon>Fungi</taxon>
        <taxon>Dikarya</taxon>
        <taxon>Basidiomycota</taxon>
        <taxon>Agaricomycotina</taxon>
        <taxon>Agaricomycetes</taxon>
        <taxon>Agaricomycetidae</taxon>
        <taxon>Atheliales</taxon>
        <taxon>Atheliaceae</taxon>
        <taxon>Piloderma</taxon>
    </lineage>
</organism>
<reference evidence="2" key="2">
    <citation type="submission" date="2015-01" db="EMBL/GenBank/DDBJ databases">
        <title>Evolutionary Origins and Diversification of the Mycorrhizal Mutualists.</title>
        <authorList>
            <consortium name="DOE Joint Genome Institute"/>
            <consortium name="Mycorrhizal Genomics Consortium"/>
            <person name="Kohler A."/>
            <person name="Kuo A."/>
            <person name="Nagy L.G."/>
            <person name="Floudas D."/>
            <person name="Copeland A."/>
            <person name="Barry K.W."/>
            <person name="Cichocki N."/>
            <person name="Veneault-Fourrey C."/>
            <person name="LaButti K."/>
            <person name="Lindquist E.A."/>
            <person name="Lipzen A."/>
            <person name="Lundell T."/>
            <person name="Morin E."/>
            <person name="Murat C."/>
            <person name="Riley R."/>
            <person name="Ohm R."/>
            <person name="Sun H."/>
            <person name="Tunlid A."/>
            <person name="Henrissat B."/>
            <person name="Grigoriev I.V."/>
            <person name="Hibbett D.S."/>
            <person name="Martin F."/>
        </authorList>
    </citation>
    <scope>NUCLEOTIDE SEQUENCE [LARGE SCALE GENOMIC DNA]</scope>
    <source>
        <strain evidence="2">F 1598</strain>
    </source>
</reference>
<gene>
    <name evidence="1" type="ORF">PILCRDRAFT_668486</name>
</gene>
<evidence type="ECO:0000313" key="2">
    <source>
        <dbReference type="Proteomes" id="UP000054166"/>
    </source>
</evidence>
<accession>A0A0C3F730</accession>
<dbReference type="AlphaFoldDB" id="A0A0C3F730"/>
<reference evidence="1 2" key="1">
    <citation type="submission" date="2014-04" db="EMBL/GenBank/DDBJ databases">
        <authorList>
            <consortium name="DOE Joint Genome Institute"/>
            <person name="Kuo A."/>
            <person name="Tarkka M."/>
            <person name="Buscot F."/>
            <person name="Kohler A."/>
            <person name="Nagy L.G."/>
            <person name="Floudas D."/>
            <person name="Copeland A."/>
            <person name="Barry K.W."/>
            <person name="Cichocki N."/>
            <person name="Veneault-Fourrey C."/>
            <person name="LaButti K."/>
            <person name="Lindquist E.A."/>
            <person name="Lipzen A."/>
            <person name="Lundell T."/>
            <person name="Morin E."/>
            <person name="Murat C."/>
            <person name="Sun H."/>
            <person name="Tunlid A."/>
            <person name="Henrissat B."/>
            <person name="Grigoriev I.V."/>
            <person name="Hibbett D.S."/>
            <person name="Martin F."/>
            <person name="Nordberg H.P."/>
            <person name="Cantor M.N."/>
            <person name="Hua S.X."/>
        </authorList>
    </citation>
    <scope>NUCLEOTIDE SEQUENCE [LARGE SCALE GENOMIC DNA]</scope>
    <source>
        <strain evidence="1 2">F 1598</strain>
    </source>
</reference>
<sequence length="98" mass="11293">MSSRIVTFASQCKTQAQQPARFLCVWIGLVWRPQWQVLCLVAASYSVHTLDFIYLMAIGCQFLRDRLLSARDYSALTCYRSSTIVFHINGAGILYEHW</sequence>
<evidence type="ECO:0000313" key="1">
    <source>
        <dbReference type="EMBL" id="KIM75621.1"/>
    </source>
</evidence>
<dbReference type="HOGENOM" id="CLU_2334426_0_0_1"/>
<dbReference type="EMBL" id="KN833044">
    <property type="protein sequence ID" value="KIM75621.1"/>
    <property type="molecule type" value="Genomic_DNA"/>
</dbReference>
<proteinExistence type="predicted"/>
<name>A0A0C3F730_PILCF</name>
<keyword evidence="2" id="KW-1185">Reference proteome</keyword>
<dbReference type="InParanoid" id="A0A0C3F730"/>
<protein>
    <submittedName>
        <fullName evidence="1">Uncharacterized protein</fullName>
    </submittedName>
</protein>